<accession>A0A1T4JQR1</accession>
<organism evidence="2 3">
    <name type="scientific">Sediminibacterium ginsengisoli</name>
    <dbReference type="NCBI Taxonomy" id="413434"/>
    <lineage>
        <taxon>Bacteria</taxon>
        <taxon>Pseudomonadati</taxon>
        <taxon>Bacteroidota</taxon>
        <taxon>Chitinophagia</taxon>
        <taxon>Chitinophagales</taxon>
        <taxon>Chitinophagaceae</taxon>
        <taxon>Sediminibacterium</taxon>
    </lineage>
</organism>
<keyword evidence="1" id="KW-0732">Signal</keyword>
<gene>
    <name evidence="2" type="ORF">SAMN04488132_10190</name>
</gene>
<dbReference type="Proteomes" id="UP000190888">
    <property type="component" value="Unassembled WGS sequence"/>
</dbReference>
<proteinExistence type="predicted"/>
<dbReference type="AlphaFoldDB" id="A0A1T4JQR1"/>
<reference evidence="2 3" key="1">
    <citation type="submission" date="2017-02" db="EMBL/GenBank/DDBJ databases">
        <authorList>
            <person name="Peterson S.W."/>
        </authorList>
    </citation>
    <scope>NUCLEOTIDE SEQUENCE [LARGE SCALE GENOMIC DNA]</scope>
    <source>
        <strain evidence="2 3">DSM 22335</strain>
    </source>
</reference>
<sequence>MQTPMKRILFSSMAVLAFAGSVHAQQLTVLPPLASRPASDAKEQMAINSDIDRYNSNLGKCCEEPGQTSRTFNPADLKSKEVSQEVAMPKGGEVYIENTYRTTQIKIWDQPKVKVVTTVFYEGEDKLSNEEWLEKVNLSLRTLGTSVKIKSGGINTSGTVFYGSGTTIASSGSRNNTAIFNGNGQNIGTNNSVKRMLVIYIPSGTKVDIESKYADVQLPSGIGNVILDISNGNVEGESLNKLILRSKYTNVNLGDIKEAEVELSNGRFTAKNVGDLDIDTKYATVELAAAKKVVMRSTNDEYELEDVEDIRGRKNYGNMRITRLNGSFDLEGSNADIKIRNLGANVSSIKVNNKYADIRIPLRETKSYAINFSGAYSSVYGNFEKKPYTATDKDAKETKESSVTVNTTTTTVSGNVYRNNTPLTVIGRSTMDRNSDNPSMFTANVGDGKLKIDMKCQNCTVDFK</sequence>
<feature type="chain" id="PRO_5012662174" description="Adhesin domain-containing protein" evidence="1">
    <location>
        <begin position="25"/>
        <end position="464"/>
    </location>
</feature>
<dbReference type="STRING" id="413434.SAMN04488132_10190"/>
<evidence type="ECO:0008006" key="4">
    <source>
        <dbReference type="Google" id="ProtNLM"/>
    </source>
</evidence>
<feature type="signal peptide" evidence="1">
    <location>
        <begin position="1"/>
        <end position="24"/>
    </location>
</feature>
<dbReference type="EMBL" id="FUWH01000001">
    <property type="protein sequence ID" value="SJZ32506.1"/>
    <property type="molecule type" value="Genomic_DNA"/>
</dbReference>
<name>A0A1T4JQR1_9BACT</name>
<evidence type="ECO:0000313" key="2">
    <source>
        <dbReference type="EMBL" id="SJZ32506.1"/>
    </source>
</evidence>
<protein>
    <recommendedName>
        <fullName evidence="4">Adhesin domain-containing protein</fullName>
    </recommendedName>
</protein>
<keyword evidence="3" id="KW-1185">Reference proteome</keyword>
<evidence type="ECO:0000313" key="3">
    <source>
        <dbReference type="Proteomes" id="UP000190888"/>
    </source>
</evidence>
<evidence type="ECO:0000256" key="1">
    <source>
        <dbReference type="SAM" id="SignalP"/>
    </source>
</evidence>